<dbReference type="InterPro" id="IPR038063">
    <property type="entry name" value="Transpep_catalytic_dom"/>
</dbReference>
<comment type="pathway">
    <text evidence="1 7">Cell wall biogenesis; peptidoglycan biosynthesis.</text>
</comment>
<gene>
    <name evidence="10" type="ORF">AQPE_3830</name>
</gene>
<proteinExistence type="inferred from homology"/>
<keyword evidence="10" id="KW-0449">Lipoprotein</keyword>
<dbReference type="Proteomes" id="UP001193389">
    <property type="component" value="Chromosome"/>
</dbReference>
<comment type="similarity">
    <text evidence="2">Belongs to the YkuD family.</text>
</comment>
<evidence type="ECO:0000256" key="6">
    <source>
        <dbReference type="ARBA" id="ARBA00023316"/>
    </source>
</evidence>
<dbReference type="PROSITE" id="PS52029">
    <property type="entry name" value="LD_TPASE"/>
    <property type="match status" value="1"/>
</dbReference>
<keyword evidence="3" id="KW-0808">Transferase</keyword>
<keyword evidence="6 7" id="KW-0961">Cell wall biogenesis/degradation</keyword>
<feature type="domain" description="L,D-TPase catalytic" evidence="9">
    <location>
        <begin position="223"/>
        <end position="360"/>
    </location>
</feature>
<reference evidence="10" key="1">
    <citation type="journal article" date="2020" name="Int. J. Syst. Evol. Microbiol.">
        <title>Aquipluma nitroreducens gen. nov. sp. nov., a novel facultatively anaerobic bacterium isolated from a freshwater lake.</title>
        <authorList>
            <person name="Watanabe M."/>
            <person name="Kojima H."/>
            <person name="Fukui M."/>
        </authorList>
    </citation>
    <scope>NUCLEOTIDE SEQUENCE</scope>
    <source>
        <strain evidence="10">MeG22</strain>
    </source>
</reference>
<evidence type="ECO:0000313" key="11">
    <source>
        <dbReference type="Proteomes" id="UP001193389"/>
    </source>
</evidence>
<dbReference type="PANTHER" id="PTHR36699">
    <property type="entry name" value="LD-TRANSPEPTIDASE"/>
    <property type="match status" value="1"/>
</dbReference>
<keyword evidence="8" id="KW-1133">Transmembrane helix</keyword>
<evidence type="ECO:0000259" key="9">
    <source>
        <dbReference type="PROSITE" id="PS52029"/>
    </source>
</evidence>
<evidence type="ECO:0000256" key="8">
    <source>
        <dbReference type="SAM" id="Phobius"/>
    </source>
</evidence>
<dbReference type="Pfam" id="PF03734">
    <property type="entry name" value="YkuD"/>
    <property type="match status" value="1"/>
</dbReference>
<dbReference type="UniPathway" id="UPA00219"/>
<evidence type="ECO:0000256" key="7">
    <source>
        <dbReference type="PROSITE-ProRule" id="PRU01373"/>
    </source>
</evidence>
<dbReference type="AlphaFoldDB" id="A0A5K7SDJ3"/>
<keyword evidence="5 7" id="KW-0573">Peptidoglycan synthesis</keyword>
<feature type="transmembrane region" description="Helical" evidence="8">
    <location>
        <begin position="12"/>
        <end position="31"/>
    </location>
</feature>
<dbReference type="GO" id="GO:0004180">
    <property type="term" value="F:carboxypeptidase activity"/>
    <property type="evidence" value="ECO:0007669"/>
    <property type="project" value="UniProtKB-ARBA"/>
</dbReference>
<evidence type="ECO:0000313" key="10">
    <source>
        <dbReference type="EMBL" id="BBE19643.1"/>
    </source>
</evidence>
<organism evidence="10 11">
    <name type="scientific">Aquipluma nitroreducens</name>
    <dbReference type="NCBI Taxonomy" id="2010828"/>
    <lineage>
        <taxon>Bacteria</taxon>
        <taxon>Pseudomonadati</taxon>
        <taxon>Bacteroidota</taxon>
        <taxon>Bacteroidia</taxon>
        <taxon>Marinilabiliales</taxon>
        <taxon>Prolixibacteraceae</taxon>
        <taxon>Aquipluma</taxon>
    </lineage>
</organism>
<evidence type="ECO:0000256" key="3">
    <source>
        <dbReference type="ARBA" id="ARBA00022679"/>
    </source>
</evidence>
<feature type="active site" description="Proton donor/acceptor" evidence="7">
    <location>
        <position position="323"/>
    </location>
</feature>
<evidence type="ECO:0000256" key="5">
    <source>
        <dbReference type="ARBA" id="ARBA00022984"/>
    </source>
</evidence>
<feature type="active site" description="Nucleophile" evidence="7">
    <location>
        <position position="336"/>
    </location>
</feature>
<keyword evidence="11" id="KW-1185">Reference proteome</keyword>
<dbReference type="InterPro" id="IPR005490">
    <property type="entry name" value="LD_TPept_cat_dom"/>
</dbReference>
<sequence>MALNKKKIKWITVIFLSVVFLVITVCVIIVSQRKQPNDDLRFAREALSEAKEAEADVYSETKYKQATQIYESAMKNWSRENDRFILVRDYGSVISSAQKAKKIAEESREESIAKADDLSKNVDAAFVSMEKKIELYNKLFKSLPIPRSVFDAHNKSKMFFSESKIAQGNGKLKDAEILFKKAEIYANHANAAAAKMLRDYFNDYGRWKSLANDAIAASRGGNKVILVDKVAHILYVYQSGKIIRSYDVEFGPNWMAHKEQAGDKATPEGNYHITSKKAGGGTGYNKAMLLDYPNAEDRAHFAQMKRQGLISKRAGIGNLIEIHGNGGRGFDWTSGCVGMRDRDIDDLYRVVGSGTRVTIVGSIEPLSTVTGGVDF</sequence>
<dbReference type="PANTHER" id="PTHR36699:SF1">
    <property type="entry name" value="L,D-TRANSPEPTIDASE YAFK-RELATED"/>
    <property type="match status" value="1"/>
</dbReference>
<evidence type="ECO:0000256" key="4">
    <source>
        <dbReference type="ARBA" id="ARBA00022960"/>
    </source>
</evidence>
<evidence type="ECO:0000256" key="1">
    <source>
        <dbReference type="ARBA" id="ARBA00004752"/>
    </source>
</evidence>
<dbReference type="GO" id="GO:0009252">
    <property type="term" value="P:peptidoglycan biosynthetic process"/>
    <property type="evidence" value="ECO:0007669"/>
    <property type="project" value="UniProtKB-UniPathway"/>
</dbReference>
<dbReference type="EMBL" id="AP018694">
    <property type="protein sequence ID" value="BBE19643.1"/>
    <property type="molecule type" value="Genomic_DNA"/>
</dbReference>
<keyword evidence="8" id="KW-0812">Transmembrane</keyword>
<dbReference type="KEGG" id="anf:AQPE_3830"/>
<dbReference type="Gene3D" id="2.40.440.10">
    <property type="entry name" value="L,D-transpeptidase catalytic domain-like"/>
    <property type="match status" value="1"/>
</dbReference>
<evidence type="ECO:0000256" key="2">
    <source>
        <dbReference type="ARBA" id="ARBA00005992"/>
    </source>
</evidence>
<keyword evidence="8" id="KW-0472">Membrane</keyword>
<accession>A0A5K7SDJ3</accession>
<protein>
    <submittedName>
        <fullName evidence="10">Lipoprotein</fullName>
    </submittedName>
</protein>
<dbReference type="GO" id="GO:0071555">
    <property type="term" value="P:cell wall organization"/>
    <property type="evidence" value="ECO:0007669"/>
    <property type="project" value="UniProtKB-UniRule"/>
</dbReference>
<name>A0A5K7SDJ3_9BACT</name>
<keyword evidence="4 7" id="KW-0133">Cell shape</keyword>
<dbReference type="GO" id="GO:0016740">
    <property type="term" value="F:transferase activity"/>
    <property type="evidence" value="ECO:0007669"/>
    <property type="project" value="UniProtKB-KW"/>
</dbReference>
<dbReference type="GO" id="GO:0008360">
    <property type="term" value="P:regulation of cell shape"/>
    <property type="evidence" value="ECO:0007669"/>
    <property type="project" value="UniProtKB-UniRule"/>
</dbReference>
<dbReference type="SUPFAM" id="SSF141523">
    <property type="entry name" value="L,D-transpeptidase catalytic domain-like"/>
    <property type="match status" value="1"/>
</dbReference>
<dbReference type="CDD" id="cd16913">
    <property type="entry name" value="YkuD_like"/>
    <property type="match status" value="1"/>
</dbReference>